<dbReference type="Proteomes" id="UP001066276">
    <property type="component" value="Chromosome 2_2"/>
</dbReference>
<name>A0AAV7UZF5_PLEWA</name>
<dbReference type="AlphaFoldDB" id="A0AAV7UZF5"/>
<feature type="region of interest" description="Disordered" evidence="1">
    <location>
        <begin position="146"/>
        <end position="167"/>
    </location>
</feature>
<proteinExistence type="predicted"/>
<evidence type="ECO:0000313" key="3">
    <source>
        <dbReference type="Proteomes" id="UP001066276"/>
    </source>
</evidence>
<keyword evidence="3" id="KW-1185">Reference proteome</keyword>
<reference evidence="2" key="1">
    <citation type="journal article" date="2022" name="bioRxiv">
        <title>Sequencing and chromosome-scale assembly of the giantPleurodeles waltlgenome.</title>
        <authorList>
            <person name="Brown T."/>
            <person name="Elewa A."/>
            <person name="Iarovenko S."/>
            <person name="Subramanian E."/>
            <person name="Araus A.J."/>
            <person name="Petzold A."/>
            <person name="Susuki M."/>
            <person name="Suzuki K.-i.T."/>
            <person name="Hayashi T."/>
            <person name="Toyoda A."/>
            <person name="Oliveira C."/>
            <person name="Osipova E."/>
            <person name="Leigh N.D."/>
            <person name="Simon A."/>
            <person name="Yun M.H."/>
        </authorList>
    </citation>
    <scope>NUCLEOTIDE SEQUENCE</scope>
    <source>
        <strain evidence="2">20211129_DDA</strain>
        <tissue evidence="2">Liver</tissue>
    </source>
</reference>
<gene>
    <name evidence="2" type="ORF">NDU88_003017</name>
</gene>
<sequence>MTPARRNEMALAGGWGFQPKFYDLRLGPNQFFTLLRGHLLLRSLRYARYSRMLISSGPRLTLILPGVASNALSVFLGSPCSCPSVPGGRYLSHRSAGRRGAPPEASVYTFPGGHGSPPSRPVCCATDPGAASAPFLPGPLTVADRSSVPAGRAGRNPGDPMLSHRTPPQPRVWKCTVLLPVIFNSFSFPPVSAQF</sequence>
<accession>A0AAV7UZF5</accession>
<protein>
    <submittedName>
        <fullName evidence="2">Uncharacterized protein</fullName>
    </submittedName>
</protein>
<evidence type="ECO:0000313" key="2">
    <source>
        <dbReference type="EMBL" id="KAJ1193721.1"/>
    </source>
</evidence>
<evidence type="ECO:0000256" key="1">
    <source>
        <dbReference type="SAM" id="MobiDB-lite"/>
    </source>
</evidence>
<comment type="caution">
    <text evidence="2">The sequence shown here is derived from an EMBL/GenBank/DDBJ whole genome shotgun (WGS) entry which is preliminary data.</text>
</comment>
<organism evidence="2 3">
    <name type="scientific">Pleurodeles waltl</name>
    <name type="common">Iberian ribbed newt</name>
    <dbReference type="NCBI Taxonomy" id="8319"/>
    <lineage>
        <taxon>Eukaryota</taxon>
        <taxon>Metazoa</taxon>
        <taxon>Chordata</taxon>
        <taxon>Craniata</taxon>
        <taxon>Vertebrata</taxon>
        <taxon>Euteleostomi</taxon>
        <taxon>Amphibia</taxon>
        <taxon>Batrachia</taxon>
        <taxon>Caudata</taxon>
        <taxon>Salamandroidea</taxon>
        <taxon>Salamandridae</taxon>
        <taxon>Pleurodelinae</taxon>
        <taxon>Pleurodeles</taxon>
    </lineage>
</organism>
<feature type="region of interest" description="Disordered" evidence="1">
    <location>
        <begin position="93"/>
        <end position="115"/>
    </location>
</feature>
<dbReference type="EMBL" id="JANPWB010000004">
    <property type="protein sequence ID" value="KAJ1193721.1"/>
    <property type="molecule type" value="Genomic_DNA"/>
</dbReference>